<evidence type="ECO:0000256" key="5">
    <source>
        <dbReference type="PROSITE-ProRule" id="PRU00042"/>
    </source>
</evidence>
<organism evidence="8 9">
    <name type="scientific">Dreissena polymorpha</name>
    <name type="common">Zebra mussel</name>
    <name type="synonym">Mytilus polymorpha</name>
    <dbReference type="NCBI Taxonomy" id="45954"/>
    <lineage>
        <taxon>Eukaryota</taxon>
        <taxon>Metazoa</taxon>
        <taxon>Spiralia</taxon>
        <taxon>Lophotrochozoa</taxon>
        <taxon>Mollusca</taxon>
        <taxon>Bivalvia</taxon>
        <taxon>Autobranchia</taxon>
        <taxon>Heteroconchia</taxon>
        <taxon>Euheterodonta</taxon>
        <taxon>Imparidentia</taxon>
        <taxon>Neoheterodontei</taxon>
        <taxon>Myida</taxon>
        <taxon>Dreissenoidea</taxon>
        <taxon>Dreissenidae</taxon>
        <taxon>Dreissena</taxon>
    </lineage>
</organism>
<dbReference type="Pfam" id="PF12874">
    <property type="entry name" value="zf-met"/>
    <property type="match status" value="1"/>
</dbReference>
<protein>
    <recommendedName>
        <fullName evidence="7">C2H2-type domain-containing protein</fullName>
    </recommendedName>
</protein>
<dbReference type="GO" id="GO:0008270">
    <property type="term" value="F:zinc ion binding"/>
    <property type="evidence" value="ECO:0007669"/>
    <property type="project" value="UniProtKB-KW"/>
</dbReference>
<keyword evidence="2" id="KW-0677">Repeat</keyword>
<dbReference type="GO" id="GO:0003676">
    <property type="term" value="F:nucleic acid binding"/>
    <property type="evidence" value="ECO:0007669"/>
    <property type="project" value="InterPro"/>
</dbReference>
<dbReference type="PROSITE" id="PS00028">
    <property type="entry name" value="ZINC_FINGER_C2H2_1"/>
    <property type="match status" value="10"/>
</dbReference>
<feature type="compositionally biased region" description="Basic residues" evidence="6">
    <location>
        <begin position="985"/>
        <end position="995"/>
    </location>
</feature>
<dbReference type="SUPFAM" id="SSF57667">
    <property type="entry name" value="beta-beta-alpha zinc fingers"/>
    <property type="match status" value="7"/>
</dbReference>
<evidence type="ECO:0000313" key="8">
    <source>
        <dbReference type="EMBL" id="KAH3774529.1"/>
    </source>
</evidence>
<accession>A0A9D4IIP3</accession>
<dbReference type="PROSITE" id="PS50157">
    <property type="entry name" value="ZINC_FINGER_C2H2_2"/>
    <property type="match status" value="8"/>
</dbReference>
<feature type="domain" description="C2H2-type" evidence="7">
    <location>
        <begin position="825"/>
        <end position="852"/>
    </location>
</feature>
<dbReference type="InterPro" id="IPR013087">
    <property type="entry name" value="Znf_C2H2_type"/>
</dbReference>
<reference evidence="8" key="2">
    <citation type="submission" date="2020-11" db="EMBL/GenBank/DDBJ databases">
        <authorList>
            <person name="McCartney M.A."/>
            <person name="Auch B."/>
            <person name="Kono T."/>
            <person name="Mallez S."/>
            <person name="Becker A."/>
            <person name="Gohl D.M."/>
            <person name="Silverstein K.A.T."/>
            <person name="Koren S."/>
            <person name="Bechman K.B."/>
            <person name="Herman A."/>
            <person name="Abrahante J.E."/>
            <person name="Garbe J."/>
        </authorList>
    </citation>
    <scope>NUCLEOTIDE SEQUENCE</scope>
    <source>
        <strain evidence="8">Duluth1</strain>
        <tissue evidence="8">Whole animal</tissue>
    </source>
</reference>
<evidence type="ECO:0000259" key="7">
    <source>
        <dbReference type="PROSITE" id="PS50157"/>
    </source>
</evidence>
<feature type="compositionally biased region" description="Acidic residues" evidence="6">
    <location>
        <begin position="91"/>
        <end position="104"/>
    </location>
</feature>
<dbReference type="Gene3D" id="3.30.160.60">
    <property type="entry name" value="Classic Zinc Finger"/>
    <property type="match status" value="9"/>
</dbReference>
<feature type="domain" description="C2H2-type" evidence="7">
    <location>
        <begin position="680"/>
        <end position="707"/>
    </location>
</feature>
<dbReference type="EMBL" id="JAIWYP010000009">
    <property type="protein sequence ID" value="KAH3774529.1"/>
    <property type="molecule type" value="Genomic_DNA"/>
</dbReference>
<evidence type="ECO:0000256" key="4">
    <source>
        <dbReference type="ARBA" id="ARBA00022833"/>
    </source>
</evidence>
<feature type="compositionally biased region" description="Acidic residues" evidence="6">
    <location>
        <begin position="112"/>
        <end position="131"/>
    </location>
</feature>
<dbReference type="Proteomes" id="UP000828390">
    <property type="component" value="Unassembled WGS sequence"/>
</dbReference>
<name>A0A9D4IIP3_DREPO</name>
<keyword evidence="4" id="KW-0862">Zinc</keyword>
<feature type="domain" description="C2H2-type" evidence="7">
    <location>
        <begin position="740"/>
        <end position="767"/>
    </location>
</feature>
<comment type="caution">
    <text evidence="8">The sequence shown here is derived from an EMBL/GenBank/DDBJ whole genome shotgun (WGS) entry which is preliminary data.</text>
</comment>
<feature type="region of interest" description="Disordered" evidence="6">
    <location>
        <begin position="947"/>
        <end position="998"/>
    </location>
</feature>
<feature type="region of interest" description="Disordered" evidence="6">
    <location>
        <begin position="38"/>
        <end position="136"/>
    </location>
</feature>
<proteinExistence type="predicted"/>
<feature type="region of interest" description="Disordered" evidence="6">
    <location>
        <begin position="493"/>
        <end position="513"/>
    </location>
</feature>
<dbReference type="PANTHER" id="PTHR24379">
    <property type="entry name" value="KRAB AND ZINC FINGER DOMAIN-CONTAINING"/>
    <property type="match status" value="1"/>
</dbReference>
<feature type="region of interest" description="Disordered" evidence="6">
    <location>
        <begin position="1"/>
        <end position="21"/>
    </location>
</feature>
<evidence type="ECO:0000256" key="1">
    <source>
        <dbReference type="ARBA" id="ARBA00022723"/>
    </source>
</evidence>
<evidence type="ECO:0000256" key="3">
    <source>
        <dbReference type="ARBA" id="ARBA00022771"/>
    </source>
</evidence>
<feature type="domain" description="C2H2-type" evidence="7">
    <location>
        <begin position="767"/>
        <end position="796"/>
    </location>
</feature>
<sequence length="1106" mass="128210">MTRKRRPKLPGSATRKREQTKTCTVCDVTFENRFAYSNHCRNPSHKAKALERKEQKNDDDKPVSTHVKLAADGTELTDNRGDEQQPGLVTEEQDADEDISDEIDHESGGDVNDGDEEDDFEEEVANEDTDSYEGNLQENSKYKNKYSEKSISVELPDTKPEHVEKLVPIFVCTICDKKYPNRYYMAKHLLSKFHKNRALADPREHFQMLERYHKYVVRLSPFQCAICRFYFNAYDDFKEHINGDEHGNNCSDLVGEMMCTLCSFKTHQNSEMLKHFVTESHMVKIHENKYACILKQNLVGCKCKFCGLEMRSIKRLTRHVVLKHADKKPVEGVTKRQIGVRNRPICSLCTRKFSCQSALNIHMERKHMNAKKHVCKICNVFFADVYSFKRHTEKNLKHLQKVANSKQVAEGSKGEDLLSNSNCQQTPKLEVKTSQVNVNTAKDVKTPENINESNTAWNINVKVAFPKAIREDAADANVIAVRDTHKDVTGMVETVKTRKRRPKKEPVPSPNQAPMKKLKLVKCDYCDFTVTKYNDLRLHYMENHSAKIKVCEHCDLVFLSEKSYRIHCNSEAHQKCLDSNLENSKEQQFKCDVCKKSFPDEKYRNFHTAYHHLHIHTDADLDKIRGERCATYKQYREFLDHIEATVSDPNTKVLCSECGAHVQRKAILSHLRLHTKDRPFKCNLCAKGFATGNCLRRHLQFHFGIAERKCEFCGKEFFRGEHYMKHMLIHKAEQANEALYSCDICKVNFPLEIQLTRHMRRHEERKYKCEHPGCHWKFVFQGELNAHMRTHMEVKKYLCDFCGFAAHTEYHLRRHKKIHTAERKFHCEYCTYKAGNKTHLRRHMRIHIGSKPFKCPYCSYACNTHENIRKHILLTQKHKGKFVYPCKFCNYGTNSCDDFHKHLTENHENDLGPNFRHTSLSVFTGLYQKDQDPNKPVEGMQIIQLKERKNTRRTKQNGEEDSDDTLKDLDSDQAINLSNKDRKPVKQRSPRRSKAAKLEVSQVNHLDAAQYLILLNADAQHYADMNEVEDLSAKDLIIDDTPLDGDSIKIVPTASSYNGGSVVTMLRSQYMPMADVPRTHVAQAAPQTYQVHTSGASISYQNYNMH</sequence>
<dbReference type="SMART" id="SM00451">
    <property type="entry name" value="ZnF_U1"/>
    <property type="match status" value="4"/>
</dbReference>
<evidence type="ECO:0000256" key="2">
    <source>
        <dbReference type="ARBA" id="ARBA00022737"/>
    </source>
</evidence>
<gene>
    <name evidence="8" type="ORF">DPMN_175911</name>
</gene>
<dbReference type="InterPro" id="IPR003604">
    <property type="entry name" value="Matrin/U1-like-C_Znf_C2H2"/>
</dbReference>
<feature type="domain" description="C2H2-type" evidence="7">
    <location>
        <begin position="301"/>
        <end position="329"/>
    </location>
</feature>
<dbReference type="SMART" id="SM00355">
    <property type="entry name" value="ZnF_C2H2"/>
    <property type="match status" value="19"/>
</dbReference>
<reference evidence="8" key="1">
    <citation type="journal article" date="2019" name="bioRxiv">
        <title>The Genome of the Zebra Mussel, Dreissena polymorpha: A Resource for Invasive Species Research.</title>
        <authorList>
            <person name="McCartney M.A."/>
            <person name="Auch B."/>
            <person name="Kono T."/>
            <person name="Mallez S."/>
            <person name="Zhang Y."/>
            <person name="Obille A."/>
            <person name="Becker A."/>
            <person name="Abrahante J.E."/>
            <person name="Garbe J."/>
            <person name="Badalamenti J.P."/>
            <person name="Herman A."/>
            <person name="Mangelson H."/>
            <person name="Liachko I."/>
            <person name="Sullivan S."/>
            <person name="Sone E.D."/>
            <person name="Koren S."/>
            <person name="Silverstein K.A.T."/>
            <person name="Beckman K.B."/>
            <person name="Gohl D.M."/>
        </authorList>
    </citation>
    <scope>NUCLEOTIDE SEQUENCE</scope>
    <source>
        <strain evidence="8">Duluth1</strain>
        <tissue evidence="8">Whole animal</tissue>
    </source>
</reference>
<keyword evidence="9" id="KW-1185">Reference proteome</keyword>
<dbReference type="AlphaFoldDB" id="A0A9D4IIP3"/>
<evidence type="ECO:0000256" key="6">
    <source>
        <dbReference type="SAM" id="MobiDB-lite"/>
    </source>
</evidence>
<feature type="compositionally biased region" description="Basic and acidic residues" evidence="6">
    <location>
        <begin position="48"/>
        <end position="63"/>
    </location>
</feature>
<dbReference type="PANTHER" id="PTHR24379:SF121">
    <property type="entry name" value="C2H2-TYPE DOMAIN-CONTAINING PROTEIN"/>
    <property type="match status" value="1"/>
</dbReference>
<feature type="domain" description="C2H2-type" evidence="7">
    <location>
        <begin position="797"/>
        <end position="824"/>
    </location>
</feature>
<dbReference type="Pfam" id="PF00096">
    <property type="entry name" value="zf-C2H2"/>
    <property type="match status" value="2"/>
</dbReference>
<keyword evidence="3 5" id="KW-0863">Zinc-finger</keyword>
<evidence type="ECO:0000313" key="9">
    <source>
        <dbReference type="Proteomes" id="UP000828390"/>
    </source>
</evidence>
<feature type="domain" description="C2H2-type" evidence="7">
    <location>
        <begin position="708"/>
        <end position="735"/>
    </location>
</feature>
<dbReference type="InterPro" id="IPR036236">
    <property type="entry name" value="Znf_C2H2_sf"/>
</dbReference>
<feature type="domain" description="C2H2-type" evidence="7">
    <location>
        <begin position="344"/>
        <end position="372"/>
    </location>
</feature>
<keyword evidence="1" id="KW-0479">Metal-binding</keyword>